<sequence>MRWFFWSALLLSLVLHVVAVLGEPVYLWMTETKKEEPKAKETKRKLQSQQLAEDDPLTELKNVKPAEKQVVFLQVEPLTQPAPKPVKASAPKRKRLASTVLASAPVASAPAVASEAALAAQMASATASAPLVQNALATSASSASSATAIIASAPNSMSASRVARASGPSAATKINHSAAQRFPKEVQIEYRYAVVTAYLNWKLSNNAYDLELKVLPMGVRFISRGRIGKEGVMPEYFADISNGPDVPKNEVKFDWATMQATINNKGQITVESFEPGDQDVMSAALHLALMGGAQPEYEMSVFTGKKRYTHVHYAIKGEAPIKVGEHEMTALLMAAKGNSNQADFWLAPDWNNLPVRMIIHTEKYGRFDLSAYNLSLDGKKVLETIDPGARQQPRR</sequence>
<keyword evidence="3" id="KW-1185">Reference proteome</keyword>
<dbReference type="RefSeq" id="WP_179357108.1">
    <property type="nucleotide sequence ID" value="NZ_CP058627.1"/>
</dbReference>
<evidence type="ECO:0000256" key="1">
    <source>
        <dbReference type="SAM" id="MobiDB-lite"/>
    </source>
</evidence>
<dbReference type="Proteomes" id="UP000509597">
    <property type="component" value="Chromosome"/>
</dbReference>
<accession>A0A7H9BF27</accession>
<proteinExistence type="predicted"/>
<feature type="region of interest" description="Disordered" evidence="1">
    <location>
        <begin position="34"/>
        <end position="56"/>
    </location>
</feature>
<protein>
    <submittedName>
        <fullName evidence="2">DUF3108 domain-containing protein</fullName>
    </submittedName>
</protein>
<dbReference type="AlphaFoldDB" id="A0A7H9BF27"/>
<organism evidence="2 3">
    <name type="scientific">Chitinibacter bivalviorum</name>
    <dbReference type="NCBI Taxonomy" id="2739434"/>
    <lineage>
        <taxon>Bacteria</taxon>
        <taxon>Pseudomonadati</taxon>
        <taxon>Pseudomonadota</taxon>
        <taxon>Betaproteobacteria</taxon>
        <taxon>Neisseriales</taxon>
        <taxon>Chitinibacteraceae</taxon>
        <taxon>Chitinibacter</taxon>
    </lineage>
</organism>
<dbReference type="EMBL" id="CP058627">
    <property type="protein sequence ID" value="QLG87022.1"/>
    <property type="molecule type" value="Genomic_DNA"/>
</dbReference>
<dbReference type="InterPro" id="IPR021457">
    <property type="entry name" value="DUF3108"/>
</dbReference>
<gene>
    <name evidence="2" type="ORF">HQ393_01505</name>
</gene>
<reference evidence="2 3" key="1">
    <citation type="submission" date="2020-07" db="EMBL/GenBank/DDBJ databases">
        <title>Complete genome sequence of Chitinibacter sp. 2T18.</title>
        <authorList>
            <person name="Bae J.-W."/>
            <person name="Choi J.-W."/>
        </authorList>
    </citation>
    <scope>NUCLEOTIDE SEQUENCE [LARGE SCALE GENOMIC DNA]</scope>
    <source>
        <strain evidence="2 3">2T18</strain>
    </source>
</reference>
<dbReference type="KEGG" id="chiz:HQ393_01505"/>
<dbReference type="Pfam" id="PF11306">
    <property type="entry name" value="DUF3108"/>
    <property type="match status" value="1"/>
</dbReference>
<evidence type="ECO:0000313" key="3">
    <source>
        <dbReference type="Proteomes" id="UP000509597"/>
    </source>
</evidence>
<evidence type="ECO:0000313" key="2">
    <source>
        <dbReference type="EMBL" id="QLG87022.1"/>
    </source>
</evidence>
<name>A0A7H9BF27_9NEIS</name>